<gene>
    <name evidence="2" type="ORF">EVAR_34461_1</name>
</gene>
<comment type="caution">
    <text evidence="2">The sequence shown here is derived from an EMBL/GenBank/DDBJ whole genome shotgun (WGS) entry which is preliminary data.</text>
</comment>
<dbReference type="AlphaFoldDB" id="A0A4C1WXZ9"/>
<dbReference type="EMBL" id="BGZK01000659">
    <property type="protein sequence ID" value="GBP54987.1"/>
    <property type="molecule type" value="Genomic_DNA"/>
</dbReference>
<organism evidence="2 3">
    <name type="scientific">Eumeta variegata</name>
    <name type="common">Bagworm moth</name>
    <name type="synonym">Eumeta japonica</name>
    <dbReference type="NCBI Taxonomy" id="151549"/>
    <lineage>
        <taxon>Eukaryota</taxon>
        <taxon>Metazoa</taxon>
        <taxon>Ecdysozoa</taxon>
        <taxon>Arthropoda</taxon>
        <taxon>Hexapoda</taxon>
        <taxon>Insecta</taxon>
        <taxon>Pterygota</taxon>
        <taxon>Neoptera</taxon>
        <taxon>Endopterygota</taxon>
        <taxon>Lepidoptera</taxon>
        <taxon>Glossata</taxon>
        <taxon>Ditrysia</taxon>
        <taxon>Tineoidea</taxon>
        <taxon>Psychidae</taxon>
        <taxon>Oiketicinae</taxon>
        <taxon>Eumeta</taxon>
    </lineage>
</organism>
<sequence length="130" mass="14395">MFQPCDLDLEDRVPATRPRMRSQSSPSQTPCTHHPSAERELSRVRGTLRGGPVPQHAVSGTGRAMATDRAFTKNMATIAKCVSSSLNLFRLYVSIEVRKSAVAVPRGARRGTAVSYKNYRNAVFVFKWSV</sequence>
<name>A0A4C1WXZ9_EUMVA</name>
<evidence type="ECO:0000256" key="1">
    <source>
        <dbReference type="SAM" id="MobiDB-lite"/>
    </source>
</evidence>
<evidence type="ECO:0000313" key="2">
    <source>
        <dbReference type="EMBL" id="GBP54987.1"/>
    </source>
</evidence>
<feature type="region of interest" description="Disordered" evidence="1">
    <location>
        <begin position="1"/>
        <end position="64"/>
    </location>
</feature>
<keyword evidence="3" id="KW-1185">Reference proteome</keyword>
<dbReference type="Proteomes" id="UP000299102">
    <property type="component" value="Unassembled WGS sequence"/>
</dbReference>
<proteinExistence type="predicted"/>
<accession>A0A4C1WXZ9</accession>
<evidence type="ECO:0000313" key="3">
    <source>
        <dbReference type="Proteomes" id="UP000299102"/>
    </source>
</evidence>
<reference evidence="2 3" key="1">
    <citation type="journal article" date="2019" name="Commun. Biol.">
        <title>The bagworm genome reveals a unique fibroin gene that provides high tensile strength.</title>
        <authorList>
            <person name="Kono N."/>
            <person name="Nakamura H."/>
            <person name="Ohtoshi R."/>
            <person name="Tomita M."/>
            <person name="Numata K."/>
            <person name="Arakawa K."/>
        </authorList>
    </citation>
    <scope>NUCLEOTIDE SEQUENCE [LARGE SCALE GENOMIC DNA]</scope>
</reference>
<feature type="compositionally biased region" description="Low complexity" evidence="1">
    <location>
        <begin position="21"/>
        <end position="30"/>
    </location>
</feature>
<protein>
    <submittedName>
        <fullName evidence="2">Uncharacterized protein</fullName>
    </submittedName>
</protein>